<dbReference type="OrthoDB" id="7858906at2"/>
<dbReference type="AlphaFoldDB" id="A0A1H7BUB7"/>
<gene>
    <name evidence="2" type="ORF">SAMN05444007_10791</name>
</gene>
<dbReference type="STRING" id="1227549.SAMN05444007_10791"/>
<evidence type="ECO:0000313" key="2">
    <source>
        <dbReference type="EMBL" id="SEJ78262.1"/>
    </source>
</evidence>
<dbReference type="RefSeq" id="WP_092367481.1">
    <property type="nucleotide sequence ID" value="NZ_BMGV01000007.1"/>
</dbReference>
<organism evidence="2 3">
    <name type="scientific">Cribrihabitans marinus</name>
    <dbReference type="NCBI Taxonomy" id="1227549"/>
    <lineage>
        <taxon>Bacteria</taxon>
        <taxon>Pseudomonadati</taxon>
        <taxon>Pseudomonadota</taxon>
        <taxon>Alphaproteobacteria</taxon>
        <taxon>Rhodobacterales</taxon>
        <taxon>Paracoccaceae</taxon>
        <taxon>Cribrihabitans</taxon>
    </lineage>
</organism>
<dbReference type="Proteomes" id="UP000199379">
    <property type="component" value="Unassembled WGS sequence"/>
</dbReference>
<evidence type="ECO:0008006" key="4">
    <source>
        <dbReference type="Google" id="ProtNLM"/>
    </source>
</evidence>
<sequence length="187" mass="20592">MIRLLPAISLALACLIPAGRAVANPFYSLEIRGMTVARDGQVRIDYALRNQGKAPVCLPSAPDAPDVRIEPFRARDNTALSRAAGAAADPEDWFRSPYRALQPGRSLNGTAQFSVYDFPQPVPQLGQAIRAPRLWRDHLYVILALPVRNCPLLPLASRIGFNRSFTQDPVVRSLPSSVFSLSRPGRY</sequence>
<proteinExistence type="predicted"/>
<reference evidence="2 3" key="1">
    <citation type="submission" date="2016-10" db="EMBL/GenBank/DDBJ databases">
        <authorList>
            <person name="de Groot N.N."/>
        </authorList>
    </citation>
    <scope>NUCLEOTIDE SEQUENCE [LARGE SCALE GENOMIC DNA]</scope>
    <source>
        <strain evidence="2 3">DSM 29340</strain>
    </source>
</reference>
<feature type="chain" id="PRO_5011565004" description="DUF4424 domain-containing protein" evidence="1">
    <location>
        <begin position="24"/>
        <end position="187"/>
    </location>
</feature>
<accession>A0A1H7BUB7</accession>
<evidence type="ECO:0000256" key="1">
    <source>
        <dbReference type="SAM" id="SignalP"/>
    </source>
</evidence>
<name>A0A1H7BUB7_9RHOB</name>
<feature type="signal peptide" evidence="1">
    <location>
        <begin position="1"/>
        <end position="23"/>
    </location>
</feature>
<keyword evidence="3" id="KW-1185">Reference proteome</keyword>
<dbReference type="EMBL" id="FNYD01000007">
    <property type="protein sequence ID" value="SEJ78262.1"/>
    <property type="molecule type" value="Genomic_DNA"/>
</dbReference>
<evidence type="ECO:0000313" key="3">
    <source>
        <dbReference type="Proteomes" id="UP000199379"/>
    </source>
</evidence>
<keyword evidence="1" id="KW-0732">Signal</keyword>
<protein>
    <recommendedName>
        <fullName evidence="4">DUF4424 domain-containing protein</fullName>
    </recommendedName>
</protein>